<feature type="coiled-coil region" evidence="1">
    <location>
        <begin position="132"/>
        <end position="177"/>
    </location>
</feature>
<dbReference type="Pfam" id="PF08448">
    <property type="entry name" value="PAS_4"/>
    <property type="match status" value="1"/>
</dbReference>
<organism evidence="3 4">
    <name type="scientific">Epilithonimonas hominis</name>
    <dbReference type="NCBI Taxonomy" id="420404"/>
    <lineage>
        <taxon>Bacteria</taxon>
        <taxon>Pseudomonadati</taxon>
        <taxon>Bacteroidota</taxon>
        <taxon>Flavobacteriia</taxon>
        <taxon>Flavobacteriales</taxon>
        <taxon>Weeksellaceae</taxon>
        <taxon>Chryseobacterium group</taxon>
        <taxon>Epilithonimonas</taxon>
    </lineage>
</organism>
<dbReference type="RefSeq" id="WP_089770777.1">
    <property type="nucleotide sequence ID" value="NZ_FNWX01000044.1"/>
</dbReference>
<feature type="domain" description="PAS fold-4" evidence="2">
    <location>
        <begin position="20"/>
        <end position="133"/>
    </location>
</feature>
<evidence type="ECO:0000259" key="2">
    <source>
        <dbReference type="Pfam" id="PF08448"/>
    </source>
</evidence>
<dbReference type="InterPro" id="IPR035965">
    <property type="entry name" value="PAS-like_dom_sf"/>
</dbReference>
<protein>
    <submittedName>
        <fullName evidence="3">PAS fold-containing protein</fullName>
    </submittedName>
</protein>
<name>A0A1H6LR40_9FLAO</name>
<dbReference type="InterPro" id="IPR013656">
    <property type="entry name" value="PAS_4"/>
</dbReference>
<dbReference type="SUPFAM" id="SSF55785">
    <property type="entry name" value="PYP-like sensor domain (PAS domain)"/>
    <property type="match status" value="1"/>
</dbReference>
<evidence type="ECO:0000313" key="4">
    <source>
        <dbReference type="Proteomes" id="UP000198555"/>
    </source>
</evidence>
<dbReference type="Gene3D" id="3.30.450.20">
    <property type="entry name" value="PAS domain"/>
    <property type="match status" value="1"/>
</dbReference>
<reference evidence="4" key="1">
    <citation type="submission" date="2016-10" db="EMBL/GenBank/DDBJ databases">
        <authorList>
            <person name="Varghese N."/>
            <person name="Submissions S."/>
        </authorList>
    </citation>
    <scope>NUCLEOTIDE SEQUENCE [LARGE SCALE GENOMIC DNA]</scope>
    <source>
        <strain evidence="4">DSM 19326</strain>
    </source>
</reference>
<keyword evidence="1" id="KW-0175">Coiled coil</keyword>
<keyword evidence="4" id="KW-1185">Reference proteome</keyword>
<evidence type="ECO:0000256" key="1">
    <source>
        <dbReference type="SAM" id="Coils"/>
    </source>
</evidence>
<gene>
    <name evidence="3" type="ORF">SAMN05421793_14416</name>
</gene>
<dbReference type="STRING" id="420404.SAMN05421793_14416"/>
<proteinExistence type="predicted"/>
<dbReference type="Proteomes" id="UP000198555">
    <property type="component" value="Unassembled WGS sequence"/>
</dbReference>
<evidence type="ECO:0000313" key="3">
    <source>
        <dbReference type="EMBL" id="SEH87929.1"/>
    </source>
</evidence>
<dbReference type="AlphaFoldDB" id="A0A1H6LR40"/>
<dbReference type="EMBL" id="FNWX01000044">
    <property type="protein sequence ID" value="SEH87929.1"/>
    <property type="molecule type" value="Genomic_DNA"/>
</dbReference>
<accession>A0A1H6LR40</accession>
<sequence>MNASETISDNFNAQLIIEALSSSPAPTAIYSGEDIVIRFANAGMLALWGKDASVIGKPLMEAIPELEGQPFFELLQGVWRSGESFSITDAPARLIKNGEERLDYFDYEYKALLDANQKSWCILNTALNVTARREFLQQIKEKEERESALNEEMAATLEELTSTNEELGSSLNQLAQSREYIKTIIENRLQSESQCCEDLSTMLKLPILGFLKYGGVRNLK</sequence>